<reference evidence="2 3" key="1">
    <citation type="journal article" date="2015" name="Genome Biol.">
        <title>Comparative genomics of Steinernema reveals deeply conserved gene regulatory networks.</title>
        <authorList>
            <person name="Dillman A.R."/>
            <person name="Macchietto M."/>
            <person name="Porter C.F."/>
            <person name="Rogers A."/>
            <person name="Williams B."/>
            <person name="Antoshechkin I."/>
            <person name="Lee M.M."/>
            <person name="Goodwin Z."/>
            <person name="Lu X."/>
            <person name="Lewis E.E."/>
            <person name="Goodrich-Blair H."/>
            <person name="Stock S.P."/>
            <person name="Adams B.J."/>
            <person name="Sternberg P.W."/>
            <person name="Mortazavi A."/>
        </authorList>
    </citation>
    <scope>NUCLEOTIDE SEQUENCE [LARGE SCALE GENOMIC DNA]</scope>
    <source>
        <strain evidence="2 3">ALL</strain>
    </source>
</reference>
<sequence length="70" mass="8009">MRRQTTGIVILLASSELDGLCSVFSVPDSRDHKPVRISGIEKELVRQLRHTVKNIRPCGQDQRQPKMKVR</sequence>
<dbReference type="Proteomes" id="UP000298663">
    <property type="component" value="Unassembled WGS sequence"/>
</dbReference>
<reference evidence="2 3" key="2">
    <citation type="journal article" date="2019" name="G3 (Bethesda)">
        <title>Hybrid Assembly of the Genome of the Entomopathogenic Nematode Steinernema carpocapsae Identifies the X-Chromosome.</title>
        <authorList>
            <person name="Serra L."/>
            <person name="Macchietto M."/>
            <person name="Macias-Munoz A."/>
            <person name="McGill C.J."/>
            <person name="Rodriguez I.M."/>
            <person name="Rodriguez B."/>
            <person name="Murad R."/>
            <person name="Mortazavi A."/>
        </authorList>
    </citation>
    <scope>NUCLEOTIDE SEQUENCE [LARGE SCALE GENOMIC DNA]</scope>
    <source>
        <strain evidence="2 3">ALL</strain>
    </source>
</reference>
<protein>
    <submittedName>
        <fullName evidence="2">Uncharacterized protein</fullName>
    </submittedName>
</protein>
<keyword evidence="3" id="KW-1185">Reference proteome</keyword>
<organism evidence="2 3">
    <name type="scientific">Steinernema carpocapsae</name>
    <name type="common">Entomopathogenic nematode</name>
    <dbReference type="NCBI Taxonomy" id="34508"/>
    <lineage>
        <taxon>Eukaryota</taxon>
        <taxon>Metazoa</taxon>
        <taxon>Ecdysozoa</taxon>
        <taxon>Nematoda</taxon>
        <taxon>Chromadorea</taxon>
        <taxon>Rhabditida</taxon>
        <taxon>Tylenchina</taxon>
        <taxon>Panagrolaimomorpha</taxon>
        <taxon>Strongyloidoidea</taxon>
        <taxon>Steinernematidae</taxon>
        <taxon>Steinernema</taxon>
    </lineage>
</organism>
<accession>A0A4U5M790</accession>
<gene>
    <name evidence="2" type="ORF">L596_025232</name>
</gene>
<feature type="chain" id="PRO_5020708629" evidence="1">
    <location>
        <begin position="20"/>
        <end position="70"/>
    </location>
</feature>
<comment type="caution">
    <text evidence="2">The sequence shown here is derived from an EMBL/GenBank/DDBJ whole genome shotgun (WGS) entry which is preliminary data.</text>
</comment>
<keyword evidence="1" id="KW-0732">Signal</keyword>
<evidence type="ECO:0000313" key="2">
    <source>
        <dbReference type="EMBL" id="TKR64744.1"/>
    </source>
</evidence>
<name>A0A4U5M790_STECR</name>
<proteinExistence type="predicted"/>
<evidence type="ECO:0000313" key="3">
    <source>
        <dbReference type="Proteomes" id="UP000298663"/>
    </source>
</evidence>
<evidence type="ECO:0000256" key="1">
    <source>
        <dbReference type="SAM" id="SignalP"/>
    </source>
</evidence>
<dbReference type="EMBL" id="AZBU02000009">
    <property type="protein sequence ID" value="TKR64744.1"/>
    <property type="molecule type" value="Genomic_DNA"/>
</dbReference>
<dbReference type="AlphaFoldDB" id="A0A4U5M790"/>
<feature type="signal peptide" evidence="1">
    <location>
        <begin position="1"/>
        <end position="19"/>
    </location>
</feature>